<keyword evidence="2" id="KW-1185">Reference proteome</keyword>
<dbReference type="Proteomes" id="UP001497382">
    <property type="component" value="Unassembled WGS sequence"/>
</dbReference>
<evidence type="ECO:0000313" key="1">
    <source>
        <dbReference type="EMBL" id="CAL1284131.1"/>
    </source>
</evidence>
<name>A0AAV2AJG0_9ARAC</name>
<dbReference type="AlphaFoldDB" id="A0AAV2AJG0"/>
<dbReference type="EMBL" id="CAXIEN010000176">
    <property type="protein sequence ID" value="CAL1284131.1"/>
    <property type="molecule type" value="Genomic_DNA"/>
</dbReference>
<evidence type="ECO:0000313" key="2">
    <source>
        <dbReference type="Proteomes" id="UP001497382"/>
    </source>
</evidence>
<accession>A0AAV2AJG0</accession>
<comment type="caution">
    <text evidence="1">The sequence shown here is derived from an EMBL/GenBank/DDBJ whole genome shotgun (WGS) entry which is preliminary data.</text>
</comment>
<protein>
    <submittedName>
        <fullName evidence="1">Uncharacterized protein</fullName>
    </submittedName>
</protein>
<sequence>MVATAYFEETPASYSTFLESWLVSVQLLLRLSHHRTLQILVSYCNNACK</sequence>
<organism evidence="1 2">
    <name type="scientific">Larinioides sclopetarius</name>
    <dbReference type="NCBI Taxonomy" id="280406"/>
    <lineage>
        <taxon>Eukaryota</taxon>
        <taxon>Metazoa</taxon>
        <taxon>Ecdysozoa</taxon>
        <taxon>Arthropoda</taxon>
        <taxon>Chelicerata</taxon>
        <taxon>Arachnida</taxon>
        <taxon>Araneae</taxon>
        <taxon>Araneomorphae</taxon>
        <taxon>Entelegynae</taxon>
        <taxon>Araneoidea</taxon>
        <taxon>Araneidae</taxon>
        <taxon>Larinioides</taxon>
    </lineage>
</organism>
<reference evidence="1 2" key="1">
    <citation type="submission" date="2024-04" db="EMBL/GenBank/DDBJ databases">
        <authorList>
            <person name="Rising A."/>
            <person name="Reimegard J."/>
            <person name="Sonavane S."/>
            <person name="Akerstrom W."/>
            <person name="Nylinder S."/>
            <person name="Hedman E."/>
            <person name="Kallberg Y."/>
        </authorList>
    </citation>
    <scope>NUCLEOTIDE SEQUENCE [LARGE SCALE GENOMIC DNA]</scope>
</reference>
<proteinExistence type="predicted"/>
<gene>
    <name evidence="1" type="ORF">LARSCL_LOCUS12988</name>
</gene>